<dbReference type="InterPro" id="IPR014748">
    <property type="entry name" value="Enoyl-CoA_hydra_C"/>
</dbReference>
<accession>I3CE56</accession>
<comment type="similarity">
    <text evidence="1">Belongs to the enoyl-CoA hydratase/isomerase family.</text>
</comment>
<dbReference type="GO" id="GO:0003824">
    <property type="term" value="F:catalytic activity"/>
    <property type="evidence" value="ECO:0007669"/>
    <property type="project" value="UniProtKB-ARBA"/>
</dbReference>
<dbReference type="Gene3D" id="1.10.12.10">
    <property type="entry name" value="Lyase 2-enoyl-coa Hydratase, Chain A, domain 2"/>
    <property type="match status" value="1"/>
</dbReference>
<evidence type="ECO:0000256" key="1">
    <source>
        <dbReference type="ARBA" id="ARBA00005254"/>
    </source>
</evidence>
<keyword evidence="3" id="KW-1185">Reference proteome</keyword>
<organism evidence="2 3">
    <name type="scientific">Beggiatoa alba B18LD</name>
    <dbReference type="NCBI Taxonomy" id="395493"/>
    <lineage>
        <taxon>Bacteria</taxon>
        <taxon>Pseudomonadati</taxon>
        <taxon>Pseudomonadota</taxon>
        <taxon>Gammaproteobacteria</taxon>
        <taxon>Thiotrichales</taxon>
        <taxon>Thiotrichaceae</taxon>
        <taxon>Beggiatoa</taxon>
    </lineage>
</organism>
<dbReference type="CDD" id="cd06558">
    <property type="entry name" value="crotonase-like"/>
    <property type="match status" value="1"/>
</dbReference>
<sequence length="267" mass="29289">MSDNNLMMNIDERGVAILTINRPEVHNAFDDALITYLTGTLMQLEDNPDVRVIVLKANGEHFSTGMDLRWLQKVMSYSKEENIHDAMALATLMKTLNQLSIPTIAIVQGATYGASVGLVACCDMVIASKQALFGLSEVKLGLIPAVISPYVIEAIGKRAARRYFLTGEIFDAHVAQQLGLVSEVVSPEELENYCNTLITHLLQNGPQAISAAKELVRAVSHGVIDDAMIALTAELIAMIRVSDEGREGISAFLEKRSPYWKITERKS</sequence>
<dbReference type="RefSeq" id="WP_002684260.1">
    <property type="nucleotide sequence ID" value="NZ_JH600070.1"/>
</dbReference>
<dbReference type="HOGENOM" id="CLU_009834_7_3_6"/>
<dbReference type="Proteomes" id="UP000005744">
    <property type="component" value="Unassembled WGS sequence"/>
</dbReference>
<evidence type="ECO:0000313" key="2">
    <source>
        <dbReference type="EMBL" id="EIJ41899.1"/>
    </source>
</evidence>
<dbReference type="InterPro" id="IPR001753">
    <property type="entry name" value="Enoyl-CoA_hydra/iso"/>
</dbReference>
<proteinExistence type="inferred from homology"/>
<dbReference type="PANTHER" id="PTHR42964">
    <property type="entry name" value="ENOYL-COA HYDRATASE"/>
    <property type="match status" value="1"/>
</dbReference>
<dbReference type="eggNOG" id="COG1024">
    <property type="taxonomic scope" value="Bacteria"/>
</dbReference>
<dbReference type="STRING" id="395493.BegalDRAFT_0995"/>
<protein>
    <submittedName>
        <fullName evidence="2">Enoyl-CoA hydratase/carnithine racemase</fullName>
    </submittedName>
</protein>
<dbReference type="OrthoDB" id="9807606at2"/>
<dbReference type="Gene3D" id="3.90.226.10">
    <property type="entry name" value="2-enoyl-CoA Hydratase, Chain A, domain 1"/>
    <property type="match status" value="1"/>
</dbReference>
<gene>
    <name evidence="2" type="ORF">BegalDRAFT_0995</name>
</gene>
<name>I3CE56_9GAMM</name>
<dbReference type="EMBL" id="JH600070">
    <property type="protein sequence ID" value="EIJ41899.1"/>
    <property type="molecule type" value="Genomic_DNA"/>
</dbReference>
<dbReference type="AlphaFoldDB" id="I3CE56"/>
<dbReference type="InterPro" id="IPR051683">
    <property type="entry name" value="Enoyl-CoA_Hydratase/Isomerase"/>
</dbReference>
<dbReference type="GO" id="GO:0008300">
    <property type="term" value="P:isoprenoid catabolic process"/>
    <property type="evidence" value="ECO:0007669"/>
    <property type="project" value="TreeGrafter"/>
</dbReference>
<reference evidence="2 3" key="1">
    <citation type="submission" date="2011-11" db="EMBL/GenBank/DDBJ databases">
        <title>Improved High-Quality Draft sequence of Beggiatoa alba B18lD.</title>
        <authorList>
            <consortium name="US DOE Joint Genome Institute"/>
            <person name="Lucas S."/>
            <person name="Han J."/>
            <person name="Lapidus A."/>
            <person name="Cheng J.-F."/>
            <person name="Goodwin L."/>
            <person name="Pitluck S."/>
            <person name="Peters L."/>
            <person name="Mikhailova N."/>
            <person name="Held B."/>
            <person name="Detter J.C."/>
            <person name="Han C."/>
            <person name="Tapia R."/>
            <person name="Land M."/>
            <person name="Hauser L."/>
            <person name="Kyrpides N."/>
            <person name="Ivanova N."/>
            <person name="Pagani I."/>
            <person name="Samuel K."/>
            <person name="Teske A."/>
            <person name="Mueller J."/>
            <person name="Woyke T."/>
        </authorList>
    </citation>
    <scope>NUCLEOTIDE SEQUENCE [LARGE SCALE GENOMIC DNA]</scope>
    <source>
        <strain evidence="2 3">B18LD</strain>
    </source>
</reference>
<dbReference type="Pfam" id="PF00378">
    <property type="entry name" value="ECH_1"/>
    <property type="match status" value="1"/>
</dbReference>
<dbReference type="SUPFAM" id="SSF52096">
    <property type="entry name" value="ClpP/crotonase"/>
    <property type="match status" value="1"/>
</dbReference>
<evidence type="ECO:0000313" key="3">
    <source>
        <dbReference type="Proteomes" id="UP000005744"/>
    </source>
</evidence>
<dbReference type="PANTHER" id="PTHR42964:SF1">
    <property type="entry name" value="POLYKETIDE BIOSYNTHESIS ENOYL-COA HYDRATASE PKSH-RELATED"/>
    <property type="match status" value="1"/>
</dbReference>
<dbReference type="InterPro" id="IPR029045">
    <property type="entry name" value="ClpP/crotonase-like_dom_sf"/>
</dbReference>